<evidence type="ECO:0000256" key="1">
    <source>
        <dbReference type="SAM" id="Phobius"/>
    </source>
</evidence>
<dbReference type="Proteomes" id="UP000001929">
    <property type="component" value="Chromosome"/>
</dbReference>
<keyword evidence="3" id="KW-1185">Reference proteome</keyword>
<accession>Q2RQS1</accession>
<feature type="transmembrane region" description="Helical" evidence="1">
    <location>
        <begin position="127"/>
        <end position="149"/>
    </location>
</feature>
<dbReference type="PATRIC" id="fig|269796.9.peg.2835"/>
<dbReference type="EMBL" id="CP000230">
    <property type="protein sequence ID" value="ABC23524.1"/>
    <property type="molecule type" value="Genomic_DNA"/>
</dbReference>
<proteinExistence type="predicted"/>
<dbReference type="KEGG" id="rru:Rru_A2727"/>
<evidence type="ECO:0000313" key="3">
    <source>
        <dbReference type="Proteomes" id="UP000001929"/>
    </source>
</evidence>
<keyword evidence="1" id="KW-0472">Membrane</keyword>
<dbReference type="EnsemblBacteria" id="ABC23524">
    <property type="protein sequence ID" value="ABC23524"/>
    <property type="gene ID" value="Rru_A2727"/>
</dbReference>
<feature type="transmembrane region" description="Helical" evidence="1">
    <location>
        <begin position="73"/>
        <end position="93"/>
    </location>
</feature>
<dbReference type="PhylomeDB" id="Q2RQS1"/>
<organism evidence="2 3">
    <name type="scientific">Rhodospirillum rubrum (strain ATCC 11170 / ATH 1.1.1 / DSM 467 / LMG 4362 / NCIMB 8255 / S1)</name>
    <dbReference type="NCBI Taxonomy" id="269796"/>
    <lineage>
        <taxon>Bacteria</taxon>
        <taxon>Pseudomonadati</taxon>
        <taxon>Pseudomonadota</taxon>
        <taxon>Alphaproteobacteria</taxon>
        <taxon>Rhodospirillales</taxon>
        <taxon>Rhodospirillaceae</taxon>
        <taxon>Rhodospirillum</taxon>
    </lineage>
</organism>
<feature type="transmembrane region" description="Helical" evidence="1">
    <location>
        <begin position="169"/>
        <end position="197"/>
    </location>
</feature>
<dbReference type="RefSeq" id="WP_011390537.1">
    <property type="nucleotide sequence ID" value="NC_007643.1"/>
</dbReference>
<name>Q2RQS1_RHORT</name>
<dbReference type="AlphaFoldDB" id="Q2RQS1"/>
<dbReference type="STRING" id="269796.Rru_A2727"/>
<keyword evidence="1" id="KW-0812">Transmembrane</keyword>
<reference evidence="2 3" key="1">
    <citation type="journal article" date="2011" name="Stand. Genomic Sci.">
        <title>Complete genome sequence of Rhodospirillum rubrum type strain (S1).</title>
        <authorList>
            <person name="Munk A.C."/>
            <person name="Copeland A."/>
            <person name="Lucas S."/>
            <person name="Lapidus A."/>
            <person name="Del Rio T.G."/>
            <person name="Barry K."/>
            <person name="Detter J.C."/>
            <person name="Hammon N."/>
            <person name="Israni S."/>
            <person name="Pitluck S."/>
            <person name="Brettin T."/>
            <person name="Bruce D."/>
            <person name="Han C."/>
            <person name="Tapia R."/>
            <person name="Gilna P."/>
            <person name="Schmutz J."/>
            <person name="Larimer F."/>
            <person name="Land M."/>
            <person name="Kyrpides N.C."/>
            <person name="Mavromatis K."/>
            <person name="Richardson P."/>
            <person name="Rohde M."/>
            <person name="Goker M."/>
            <person name="Klenk H.P."/>
            <person name="Zhang Y."/>
            <person name="Roberts G.P."/>
            <person name="Reslewic S."/>
            <person name="Schwartz D.C."/>
        </authorList>
    </citation>
    <scope>NUCLEOTIDE SEQUENCE [LARGE SCALE GENOMIC DNA]</scope>
    <source>
        <strain evidence="3">ATCC 11170 / ATH 1.1.1 / DSM 467 / LMG 4362 / NCIMB 8255 / S1</strain>
    </source>
</reference>
<feature type="transmembrane region" description="Helical" evidence="1">
    <location>
        <begin position="48"/>
        <end position="67"/>
    </location>
</feature>
<dbReference type="HOGENOM" id="CLU_067791_0_0_5"/>
<keyword evidence="1" id="KW-1133">Transmembrane helix</keyword>
<dbReference type="InterPro" id="IPR018692">
    <property type="entry name" value="DUF2189"/>
</dbReference>
<protein>
    <recommendedName>
        <fullName evidence="4">Integral membrane protein</fullName>
    </recommendedName>
</protein>
<dbReference type="eggNOG" id="COG5473">
    <property type="taxonomic scope" value="Bacteria"/>
</dbReference>
<evidence type="ECO:0008006" key="4">
    <source>
        <dbReference type="Google" id="ProtNLM"/>
    </source>
</evidence>
<evidence type="ECO:0000313" key="2">
    <source>
        <dbReference type="EMBL" id="ABC23524.1"/>
    </source>
</evidence>
<dbReference type="Pfam" id="PF09955">
    <property type="entry name" value="DUF2189"/>
    <property type="match status" value="1"/>
</dbReference>
<sequence length="263" mass="27550">MTLSNASSPTDLLPDVTRPAVRVVSIDESGQWLARGLADFRRAPGPSLLAGGFYSLIAFGILIGLQWVGLASLILPLCGGFILVAPLSAVLFYEISRRIENGEPYPFRATAAACLAKAGPLSAVGMVLMLAMLVWILLALVLFALFYGVSPPPLGDFFFGVLTAPQSMIFLAVGTVVGGALATLVFALAAVSLPMILDRDISALAAMATSIDAVNTNRAVMVGWAATIAFITVCGLLTGFIGLAFTLPLLGYSTWHAYRALVV</sequence>
<feature type="transmembrane region" description="Helical" evidence="1">
    <location>
        <begin position="218"/>
        <end position="245"/>
    </location>
</feature>
<gene>
    <name evidence="2" type="ordered locus">Rru_A2727</name>
</gene>